<dbReference type="Gene3D" id="2.40.100.10">
    <property type="entry name" value="Cyclophilin-like"/>
    <property type="match status" value="1"/>
</dbReference>
<evidence type="ECO:0000313" key="6">
    <source>
        <dbReference type="EMBL" id="GIJ47767.1"/>
    </source>
</evidence>
<gene>
    <name evidence="6" type="primary">ppiB_1</name>
    <name evidence="6" type="ORF">Val02_46530</name>
</gene>
<keyword evidence="4" id="KW-0472">Membrane</keyword>
<comment type="catalytic activity">
    <reaction evidence="2">
        <text>[protein]-peptidylproline (omega=180) = [protein]-peptidylproline (omega=0)</text>
        <dbReference type="Rhea" id="RHEA:16237"/>
        <dbReference type="Rhea" id="RHEA-COMP:10747"/>
        <dbReference type="Rhea" id="RHEA-COMP:10748"/>
        <dbReference type="ChEBI" id="CHEBI:83833"/>
        <dbReference type="ChEBI" id="CHEBI:83834"/>
        <dbReference type="EC" id="5.2.1.8"/>
    </reaction>
</comment>
<evidence type="ECO:0000256" key="2">
    <source>
        <dbReference type="RuleBase" id="RU363019"/>
    </source>
</evidence>
<proteinExistence type="inferred from homology"/>
<comment type="caution">
    <text evidence="6">The sequence shown here is derived from an EMBL/GenBank/DDBJ whole genome shotgun (WGS) entry which is preliminary data.</text>
</comment>
<dbReference type="InterPro" id="IPR044666">
    <property type="entry name" value="Cyclophilin_A-like"/>
</dbReference>
<feature type="transmembrane region" description="Helical" evidence="4">
    <location>
        <begin position="36"/>
        <end position="55"/>
    </location>
</feature>
<evidence type="ECO:0000256" key="3">
    <source>
        <dbReference type="SAM" id="MobiDB-lite"/>
    </source>
</evidence>
<organism evidence="6 7">
    <name type="scientific">Virgisporangium aliadipatigenens</name>
    <dbReference type="NCBI Taxonomy" id="741659"/>
    <lineage>
        <taxon>Bacteria</taxon>
        <taxon>Bacillati</taxon>
        <taxon>Actinomycetota</taxon>
        <taxon>Actinomycetes</taxon>
        <taxon>Micromonosporales</taxon>
        <taxon>Micromonosporaceae</taxon>
        <taxon>Virgisporangium</taxon>
    </lineage>
</organism>
<comment type="function">
    <text evidence="1 2">PPIases accelerate the folding of proteins. It catalyzes the cis-trans isomerization of proline imidic peptide bonds in oligopeptides.</text>
</comment>
<sequence length="284" mass="29805">MTSNRDRARASARARLERDMALRAERAAKRRRTQTIVASVAAGAVLVGAIVWVAIATSDGNDKPSASPSGDPSASSTPTTCTYRGVNDPEPGASTPSSPAPLPSGAKEVGKPSADVPRTGKQVMTITTNQGVIKVEMDLTKVPCTAGSFAYLAEKKFFDNTKCHRLVPAIGALQCGDPQGDGTGGPTYRFDDENLPTNRRPAYSEGLVAMANAGANTNGSQFFFVYKDNALQPQYTVIGKVTAGLDVVKKIAEAGDDGKYEPEPGGGMPKLETIIQTVTVEKVA</sequence>
<dbReference type="EC" id="5.2.1.8" evidence="2"/>
<dbReference type="Proteomes" id="UP000619260">
    <property type="component" value="Unassembled WGS sequence"/>
</dbReference>
<dbReference type="EMBL" id="BOPF01000017">
    <property type="protein sequence ID" value="GIJ47767.1"/>
    <property type="molecule type" value="Genomic_DNA"/>
</dbReference>
<protein>
    <recommendedName>
        <fullName evidence="2">Peptidyl-prolyl cis-trans isomerase</fullName>
        <shortName evidence="2">PPIase</shortName>
        <ecNumber evidence="2">5.2.1.8</ecNumber>
    </recommendedName>
</protein>
<reference evidence="6" key="1">
    <citation type="submission" date="2021-01" db="EMBL/GenBank/DDBJ databases">
        <title>Whole genome shotgun sequence of Virgisporangium aliadipatigenens NBRC 105644.</title>
        <authorList>
            <person name="Komaki H."/>
            <person name="Tamura T."/>
        </authorList>
    </citation>
    <scope>NUCLEOTIDE SEQUENCE</scope>
    <source>
        <strain evidence="6">NBRC 105644</strain>
    </source>
</reference>
<dbReference type="Pfam" id="PF00160">
    <property type="entry name" value="Pro_isomerase"/>
    <property type="match status" value="1"/>
</dbReference>
<keyword evidence="7" id="KW-1185">Reference proteome</keyword>
<evidence type="ECO:0000259" key="5">
    <source>
        <dbReference type="PROSITE" id="PS50072"/>
    </source>
</evidence>
<evidence type="ECO:0000313" key="7">
    <source>
        <dbReference type="Proteomes" id="UP000619260"/>
    </source>
</evidence>
<dbReference type="SUPFAM" id="SSF50891">
    <property type="entry name" value="Cyclophilin-like"/>
    <property type="match status" value="1"/>
</dbReference>
<dbReference type="PANTHER" id="PTHR45625">
    <property type="entry name" value="PEPTIDYL-PROLYL CIS-TRANS ISOMERASE-RELATED"/>
    <property type="match status" value="1"/>
</dbReference>
<evidence type="ECO:0000256" key="4">
    <source>
        <dbReference type="SAM" id="Phobius"/>
    </source>
</evidence>
<dbReference type="InterPro" id="IPR002130">
    <property type="entry name" value="Cyclophilin-type_PPIase_dom"/>
</dbReference>
<dbReference type="PANTHER" id="PTHR45625:SF3">
    <property type="entry name" value="PEPTIDYL-PROLYL CIS-TRANS ISOMERASE B-RELATED"/>
    <property type="match status" value="1"/>
</dbReference>
<dbReference type="RefSeq" id="WP_239153272.1">
    <property type="nucleotide sequence ID" value="NZ_BOPF01000017.1"/>
</dbReference>
<accession>A0A8J3YNU6</accession>
<dbReference type="GO" id="GO:0003755">
    <property type="term" value="F:peptidyl-prolyl cis-trans isomerase activity"/>
    <property type="evidence" value="ECO:0007669"/>
    <property type="project" value="UniProtKB-UniRule"/>
</dbReference>
<dbReference type="PRINTS" id="PR00153">
    <property type="entry name" value="CSAPPISMRASE"/>
</dbReference>
<keyword evidence="2 6" id="KW-0413">Isomerase</keyword>
<keyword evidence="4" id="KW-0812">Transmembrane</keyword>
<dbReference type="InterPro" id="IPR029000">
    <property type="entry name" value="Cyclophilin-like_dom_sf"/>
</dbReference>
<dbReference type="AlphaFoldDB" id="A0A8J3YNU6"/>
<comment type="similarity">
    <text evidence="2">Belongs to the cyclophilin-type PPIase family.</text>
</comment>
<evidence type="ECO:0000256" key="1">
    <source>
        <dbReference type="ARBA" id="ARBA00002388"/>
    </source>
</evidence>
<feature type="compositionally biased region" description="Low complexity" evidence="3">
    <location>
        <begin position="64"/>
        <end position="80"/>
    </location>
</feature>
<dbReference type="PROSITE" id="PS50072">
    <property type="entry name" value="CSA_PPIASE_2"/>
    <property type="match status" value="1"/>
</dbReference>
<keyword evidence="2" id="KW-0697">Rotamase</keyword>
<keyword evidence="4" id="KW-1133">Transmembrane helix</keyword>
<feature type="domain" description="PPIase cyclophilin-type" evidence="5">
    <location>
        <begin position="131"/>
        <end position="280"/>
    </location>
</feature>
<feature type="region of interest" description="Disordered" evidence="3">
    <location>
        <begin position="60"/>
        <end position="122"/>
    </location>
</feature>
<name>A0A8J3YNU6_9ACTN</name>
<dbReference type="CDD" id="cd00317">
    <property type="entry name" value="cyclophilin"/>
    <property type="match status" value="1"/>
</dbReference>